<name>A0A238FE78_9BASI</name>
<gene>
    <name evidence="3" type="ORF">BQ2448_3085</name>
</gene>
<organism evidence="3 4">
    <name type="scientific">Microbotryum intermedium</name>
    <dbReference type="NCBI Taxonomy" id="269621"/>
    <lineage>
        <taxon>Eukaryota</taxon>
        <taxon>Fungi</taxon>
        <taxon>Dikarya</taxon>
        <taxon>Basidiomycota</taxon>
        <taxon>Pucciniomycotina</taxon>
        <taxon>Microbotryomycetes</taxon>
        <taxon>Microbotryales</taxon>
        <taxon>Microbotryaceae</taxon>
        <taxon>Microbotryum</taxon>
    </lineage>
</organism>
<dbReference type="OrthoDB" id="2537633at2759"/>
<accession>A0A238FE78</accession>
<evidence type="ECO:0000256" key="1">
    <source>
        <dbReference type="SAM" id="Coils"/>
    </source>
</evidence>
<feature type="compositionally biased region" description="Basic and acidic residues" evidence="2">
    <location>
        <begin position="193"/>
        <end position="213"/>
    </location>
</feature>
<dbReference type="Proteomes" id="UP000198372">
    <property type="component" value="Unassembled WGS sequence"/>
</dbReference>
<protein>
    <submittedName>
        <fullName evidence="3">BQ2448_3085 protein</fullName>
    </submittedName>
</protein>
<feature type="region of interest" description="Disordered" evidence="2">
    <location>
        <begin position="1"/>
        <end position="44"/>
    </location>
</feature>
<evidence type="ECO:0000313" key="4">
    <source>
        <dbReference type="Proteomes" id="UP000198372"/>
    </source>
</evidence>
<proteinExistence type="predicted"/>
<feature type="compositionally biased region" description="Low complexity" evidence="2">
    <location>
        <begin position="19"/>
        <end position="37"/>
    </location>
</feature>
<feature type="compositionally biased region" description="Basic and acidic residues" evidence="2">
    <location>
        <begin position="144"/>
        <end position="156"/>
    </location>
</feature>
<dbReference type="EMBL" id="FMSP01000007">
    <property type="protein sequence ID" value="SCV71497.1"/>
    <property type="molecule type" value="Genomic_DNA"/>
</dbReference>
<feature type="region of interest" description="Disordered" evidence="2">
    <location>
        <begin position="130"/>
        <end position="224"/>
    </location>
</feature>
<keyword evidence="1" id="KW-0175">Coiled coil</keyword>
<dbReference type="AlphaFoldDB" id="A0A238FE78"/>
<evidence type="ECO:0000313" key="3">
    <source>
        <dbReference type="EMBL" id="SCV71497.1"/>
    </source>
</evidence>
<keyword evidence="4" id="KW-1185">Reference proteome</keyword>
<feature type="compositionally biased region" description="Acidic residues" evidence="2">
    <location>
        <begin position="131"/>
        <end position="143"/>
    </location>
</feature>
<evidence type="ECO:0000256" key="2">
    <source>
        <dbReference type="SAM" id="MobiDB-lite"/>
    </source>
</evidence>
<sequence length="224" mass="24500">MASSVASASHSHHADRASRPTASNTTRTPSSSSSLGPGPAPDLTERFKLKAKYLDLQRDYFRALEVRNPPCLSGHSTLRAHHHSRSDTRQIRKDLTIEVKEKQDKMQSLQDEVDLLIDQIFDSDYAQLQPSEDDLFSPSEDEHDGVPEQAVKDKQPRPAPSLEPSASAGGVAWTGSHGVIRKDPPNADSGNADDSRPLAKRARVDESGSHHGESSIPNGRRVED</sequence>
<feature type="coiled-coil region" evidence="1">
    <location>
        <begin position="92"/>
        <end position="119"/>
    </location>
</feature>
<reference evidence="4" key="1">
    <citation type="submission" date="2016-09" db="EMBL/GenBank/DDBJ databases">
        <authorList>
            <person name="Jeantristanb JTB J.-T."/>
            <person name="Ricardo R."/>
        </authorList>
    </citation>
    <scope>NUCLEOTIDE SEQUENCE [LARGE SCALE GENOMIC DNA]</scope>
</reference>